<dbReference type="KEGG" id="bxi:BK049_11295"/>
<comment type="subcellular location">
    <subcellularLocation>
        <location evidence="1">Membrane</location>
        <topology evidence="1">Multi-pass membrane protein</topology>
    </subcellularLocation>
</comment>
<evidence type="ECO:0000256" key="5">
    <source>
        <dbReference type="SAM" id="Phobius"/>
    </source>
</evidence>
<gene>
    <name evidence="7" type="ORF">BK049_11295</name>
    <name evidence="8" type="ORF">M5W27_10260</name>
</gene>
<proteinExistence type="predicted"/>
<dbReference type="EMBL" id="CP017786">
    <property type="protein sequence ID" value="AOZ89218.1"/>
    <property type="molecule type" value="Genomic_DNA"/>
</dbReference>
<evidence type="ECO:0000313" key="10">
    <source>
        <dbReference type="Proteomes" id="UP001527057"/>
    </source>
</evidence>
<dbReference type="EMBL" id="JAMDMH010000019">
    <property type="protein sequence ID" value="MCY9576219.1"/>
    <property type="molecule type" value="Genomic_DNA"/>
</dbReference>
<organism evidence="7 9">
    <name type="scientific">Bacillus xiamenensis</name>
    <dbReference type="NCBI Taxonomy" id="1178537"/>
    <lineage>
        <taxon>Bacteria</taxon>
        <taxon>Bacillati</taxon>
        <taxon>Bacillota</taxon>
        <taxon>Bacilli</taxon>
        <taxon>Bacillales</taxon>
        <taxon>Bacillaceae</taxon>
        <taxon>Bacillus</taxon>
    </lineage>
</organism>
<evidence type="ECO:0000256" key="4">
    <source>
        <dbReference type="ARBA" id="ARBA00023136"/>
    </source>
</evidence>
<feature type="transmembrane region" description="Helical" evidence="5">
    <location>
        <begin position="56"/>
        <end position="81"/>
    </location>
</feature>
<evidence type="ECO:0000313" key="7">
    <source>
        <dbReference type="EMBL" id="AOZ89218.1"/>
    </source>
</evidence>
<evidence type="ECO:0000256" key="3">
    <source>
        <dbReference type="ARBA" id="ARBA00022989"/>
    </source>
</evidence>
<keyword evidence="10" id="KW-1185">Reference proteome</keyword>
<name>A0AAC9IL32_9BACI</name>
<dbReference type="RefSeq" id="WP_008361976.1">
    <property type="nucleotide sequence ID" value="NZ_AMSH01000094.1"/>
</dbReference>
<reference evidence="8 10" key="2">
    <citation type="submission" date="2022-05" db="EMBL/GenBank/DDBJ databases">
        <title>Genome Sequencing of Bee-Associated Microbes.</title>
        <authorList>
            <person name="Dunlap C."/>
        </authorList>
    </citation>
    <scope>NUCLEOTIDE SEQUENCE [LARGE SCALE GENOMIC DNA]</scope>
    <source>
        <strain evidence="8 10">CBP-1093</strain>
    </source>
</reference>
<dbReference type="Proteomes" id="UP000177709">
    <property type="component" value="Chromosome"/>
</dbReference>
<dbReference type="Proteomes" id="UP001527057">
    <property type="component" value="Unassembled WGS sequence"/>
</dbReference>
<feature type="domain" description="TM2" evidence="6">
    <location>
        <begin position="27"/>
        <end position="77"/>
    </location>
</feature>
<protein>
    <submittedName>
        <fullName evidence="8">TM2 domain-containing protein</fullName>
    </submittedName>
</protein>
<evidence type="ECO:0000313" key="8">
    <source>
        <dbReference type="EMBL" id="MCY9576219.1"/>
    </source>
</evidence>
<sequence>MDNLLLEKSGLTDQQRIVVSTELQTKKKSKLVVFLLWWFFGAFAIHRFYLDEKKGYAVTMLLLGWLTLFIWPFIDGIICLVKTVDEVNENMERKIIASVKMA</sequence>
<dbReference type="AlphaFoldDB" id="A0AAC9IL32"/>
<evidence type="ECO:0000313" key="9">
    <source>
        <dbReference type="Proteomes" id="UP000177709"/>
    </source>
</evidence>
<evidence type="ECO:0000259" key="6">
    <source>
        <dbReference type="Pfam" id="PF05154"/>
    </source>
</evidence>
<keyword evidence="2 5" id="KW-0812">Transmembrane</keyword>
<feature type="transmembrane region" description="Helical" evidence="5">
    <location>
        <begin position="31"/>
        <end position="50"/>
    </location>
</feature>
<reference evidence="7 9" key="1">
    <citation type="submission" date="2016-10" db="EMBL/GenBank/DDBJ databases">
        <title>Whole genome sequence of hyper active fibrinolysis bacterium Bacillus pumilus strain VV3 isolated from fermented rice.</title>
        <authorList>
            <person name="Mariadas V.A."/>
            <person name="Vijayaraghavan P."/>
            <person name="Dhandapani V."/>
        </authorList>
    </citation>
    <scope>NUCLEOTIDE SEQUENCE [LARGE SCALE GENOMIC DNA]</scope>
    <source>
        <strain evidence="7 9">VV3</strain>
    </source>
</reference>
<accession>A0AAC9IL32</accession>
<dbReference type="InterPro" id="IPR007829">
    <property type="entry name" value="TM2"/>
</dbReference>
<keyword evidence="4 5" id="KW-0472">Membrane</keyword>
<dbReference type="Pfam" id="PF05154">
    <property type="entry name" value="TM2"/>
    <property type="match status" value="1"/>
</dbReference>
<keyword evidence="3 5" id="KW-1133">Transmembrane helix</keyword>
<dbReference type="GO" id="GO:0016020">
    <property type="term" value="C:membrane"/>
    <property type="evidence" value="ECO:0007669"/>
    <property type="project" value="UniProtKB-SubCell"/>
</dbReference>
<evidence type="ECO:0000256" key="2">
    <source>
        <dbReference type="ARBA" id="ARBA00022692"/>
    </source>
</evidence>
<evidence type="ECO:0000256" key="1">
    <source>
        <dbReference type="ARBA" id="ARBA00004141"/>
    </source>
</evidence>